<dbReference type="Proteomes" id="UP000006512">
    <property type="component" value="Unassembled WGS sequence"/>
</dbReference>
<dbReference type="InterPro" id="IPR015315">
    <property type="entry name" value="DUF1963"/>
</dbReference>
<dbReference type="STRING" id="715226.ABI_28310"/>
<dbReference type="RefSeq" id="WP_006273617.1">
    <property type="nucleotide sequence ID" value="NZ_GL883078.1"/>
</dbReference>
<dbReference type="EMBL" id="GL883078">
    <property type="protein sequence ID" value="EGF91415.1"/>
    <property type="molecule type" value="Genomic_DNA"/>
</dbReference>
<dbReference type="AlphaFoldDB" id="F4QMH4"/>
<gene>
    <name evidence="1" type="ORF">ABI_28310</name>
</gene>
<reference evidence="2" key="1">
    <citation type="submission" date="2011-03" db="EMBL/GenBank/DDBJ databases">
        <title>Draft genome sequence of Brevundimonas diminuta.</title>
        <authorList>
            <person name="Brown P.J.B."/>
            <person name="Buechlein A."/>
            <person name="Hemmerich C."/>
            <person name="Brun Y.V."/>
        </authorList>
    </citation>
    <scope>NUCLEOTIDE SEQUENCE [LARGE SCALE GENOMIC DNA]</scope>
    <source>
        <strain evidence="2">C19</strain>
    </source>
</reference>
<evidence type="ECO:0000313" key="1">
    <source>
        <dbReference type="EMBL" id="EGF91415.1"/>
    </source>
</evidence>
<evidence type="ECO:0000313" key="2">
    <source>
        <dbReference type="Proteomes" id="UP000006512"/>
    </source>
</evidence>
<dbReference type="OrthoDB" id="8135222at2"/>
<accession>F4QMH4</accession>
<organism evidence="1 2">
    <name type="scientific">Asticcacaulis biprosthecium C19</name>
    <dbReference type="NCBI Taxonomy" id="715226"/>
    <lineage>
        <taxon>Bacteria</taxon>
        <taxon>Pseudomonadati</taxon>
        <taxon>Pseudomonadota</taxon>
        <taxon>Alphaproteobacteria</taxon>
        <taxon>Caulobacterales</taxon>
        <taxon>Caulobacteraceae</taxon>
        <taxon>Asticcacaulis</taxon>
    </lineage>
</organism>
<dbReference type="InterPro" id="IPR035948">
    <property type="entry name" value="YwqG-like_sf"/>
</dbReference>
<dbReference type="Pfam" id="PF09234">
    <property type="entry name" value="DUF1963"/>
    <property type="match status" value="1"/>
</dbReference>
<dbReference type="HOGENOM" id="CLU_2068254_0_0_5"/>
<dbReference type="SUPFAM" id="SSF103032">
    <property type="entry name" value="Hypothetical protein YwqG"/>
    <property type="match status" value="1"/>
</dbReference>
<protein>
    <submittedName>
        <fullName evidence="1">Uncharacterized protein</fullName>
    </submittedName>
</protein>
<sequence length="118" mass="13255">MDKLLEQAALACTGPLMADPATSGLISSRLRTLTRRLHHAIQPGYAFDDIIAHQMLGIVPNREEVMEDLSRTHLLLMQFDSDPGMEFELANGGTCQFWITREDLTALRFDRVVVTLDL</sequence>
<dbReference type="Gene3D" id="2.30.320.10">
    <property type="entry name" value="YwqG-like"/>
    <property type="match status" value="1"/>
</dbReference>
<name>F4QMH4_9CAUL</name>
<keyword evidence="2" id="KW-1185">Reference proteome</keyword>
<proteinExistence type="predicted"/>